<sequence length="97" mass="10687">MREATGSFERKKTLNTHKAEWITRRCVSWYIYPSTRSSMAIVNVFSGEGSDGSLEGADESRLVVNAVTCTQEGGRANVKHAKKGKGKRRPGGRVKDT</sequence>
<proteinExistence type="predicted"/>
<comment type="caution">
    <text evidence="1">The sequence shown here is derived from an EMBL/GenBank/DDBJ whole genome shotgun (WGS) entry which is preliminary data.</text>
</comment>
<organism evidence="1 2">
    <name type="scientific">Peronosclerospora sorghi</name>
    <dbReference type="NCBI Taxonomy" id="230839"/>
    <lineage>
        <taxon>Eukaryota</taxon>
        <taxon>Sar</taxon>
        <taxon>Stramenopiles</taxon>
        <taxon>Oomycota</taxon>
        <taxon>Peronosporomycetes</taxon>
        <taxon>Peronosporales</taxon>
        <taxon>Peronosporaceae</taxon>
        <taxon>Peronosclerospora</taxon>
    </lineage>
</organism>
<dbReference type="Proteomes" id="UP001163321">
    <property type="component" value="Chromosome 12"/>
</dbReference>
<protein>
    <submittedName>
        <fullName evidence="1">Uncharacterized protein</fullName>
    </submittedName>
</protein>
<reference evidence="1 2" key="1">
    <citation type="journal article" date="2022" name="bioRxiv">
        <title>The genome of the oomycete Peronosclerospora sorghi, a cosmopolitan pathogen of maize and sorghum, is inflated with dispersed pseudogenes.</title>
        <authorList>
            <person name="Fletcher K."/>
            <person name="Martin F."/>
            <person name="Isakeit T."/>
            <person name="Cavanaugh K."/>
            <person name="Magill C."/>
            <person name="Michelmore R."/>
        </authorList>
    </citation>
    <scope>NUCLEOTIDE SEQUENCE [LARGE SCALE GENOMIC DNA]</scope>
    <source>
        <strain evidence="1">P6</strain>
    </source>
</reference>
<evidence type="ECO:0000313" key="2">
    <source>
        <dbReference type="Proteomes" id="UP001163321"/>
    </source>
</evidence>
<dbReference type="EMBL" id="CM047591">
    <property type="protein sequence ID" value="KAI9918462.1"/>
    <property type="molecule type" value="Genomic_DNA"/>
</dbReference>
<evidence type="ECO:0000313" key="1">
    <source>
        <dbReference type="EMBL" id="KAI9918462.1"/>
    </source>
</evidence>
<accession>A0ACC0WJ92</accession>
<name>A0ACC0WJ92_9STRA</name>
<gene>
    <name evidence="1" type="ORF">PsorP6_011287</name>
</gene>
<keyword evidence="2" id="KW-1185">Reference proteome</keyword>